<dbReference type="OrthoDB" id="32195at2"/>
<name>T0CFM8_ALIAG</name>
<accession>A0A9E6ZH28</accession>
<dbReference type="Proteomes" id="UP000829401">
    <property type="component" value="Chromosome"/>
</dbReference>
<organism evidence="1 2">
    <name type="scientific">Alicyclobacillus acidoterrestris (strain ATCC 49025 / DSM 3922 / CIP 106132 / NCIMB 13137 / GD3B)</name>
    <dbReference type="NCBI Taxonomy" id="1356854"/>
    <lineage>
        <taxon>Bacteria</taxon>
        <taxon>Bacillati</taxon>
        <taxon>Bacillota</taxon>
        <taxon>Bacilli</taxon>
        <taxon>Bacillales</taxon>
        <taxon>Alicyclobacillaceae</taxon>
        <taxon>Alicyclobacillus</taxon>
    </lineage>
</organism>
<gene>
    <name evidence="1" type="ORF">K1I37_02080</name>
</gene>
<dbReference type="eggNOG" id="ENOG502ZBP4">
    <property type="taxonomic scope" value="Bacteria"/>
</dbReference>
<dbReference type="InterPro" id="IPR029035">
    <property type="entry name" value="DHS-like_NAD/FAD-binding_dom"/>
</dbReference>
<protein>
    <submittedName>
        <fullName evidence="1">Uncharacterized protein</fullName>
    </submittedName>
</protein>
<proteinExistence type="predicted"/>
<evidence type="ECO:0000313" key="2">
    <source>
        <dbReference type="Proteomes" id="UP000829401"/>
    </source>
</evidence>
<reference evidence="2" key="1">
    <citation type="journal article" date="2022" name="G3 (Bethesda)">
        <title>Unveiling the complete genome sequence of Alicyclobacillus acidoterrestris DSM 3922T, a taint-producing strain.</title>
        <authorList>
            <person name="Leonardo I.C."/>
            <person name="Barreto Crespo M.T."/>
            <person name="Gaspar F.B."/>
        </authorList>
    </citation>
    <scope>NUCLEOTIDE SEQUENCE [LARGE SCALE GENOMIC DNA]</scope>
    <source>
        <strain evidence="2">DSM 3922</strain>
    </source>
</reference>
<dbReference type="SUPFAM" id="SSF52467">
    <property type="entry name" value="DHS-like NAD/FAD-binding domain"/>
    <property type="match status" value="1"/>
</dbReference>
<dbReference type="RefSeq" id="WP_021295391.1">
    <property type="nucleotide sequence ID" value="NZ_AURB01000066.1"/>
</dbReference>
<keyword evidence="2" id="KW-1185">Reference proteome</keyword>
<accession>T0CFM8</accession>
<sequence length="343" mass="40011">MSVQEFEIIMKNRPHVVLLGAGASVAAIPNGDKNQRKTSVMAGFIEKLGMADIIQKANLKTKSNNLEDIYSELNSRKEYEDITLELERRIYDYFYSFEIPDEPTVYDFLILSLTRKDLIATFNWDPLLLQAYERVSKFTTNLPDLSFLHGNTYVGVCNEHKVGGLIHGRCSVCGKPFKPTKLLYPVKEKDYNNDPFIKDNWNRIRHYLKHAYMFTIFGYSAPKTDVSAIELLKEAWGTVEDRNLEEVEIIDIRPEKELRQTWDEFIHSHHYSIHPDFFSSTLGKMPRRSCEATFDRLMNAMWLDGNKGFKPDMNFNEIEVYIRRLLEDEKTNKKVLINPYLAK</sequence>
<dbReference type="KEGG" id="aaco:K1I37_02080"/>
<dbReference type="STRING" id="1356854.N007_20840"/>
<dbReference type="EMBL" id="CP080467">
    <property type="protein sequence ID" value="UNO49367.1"/>
    <property type="molecule type" value="Genomic_DNA"/>
</dbReference>
<dbReference type="AlphaFoldDB" id="T0CFM8"/>
<evidence type="ECO:0000313" key="1">
    <source>
        <dbReference type="EMBL" id="UNO49367.1"/>
    </source>
</evidence>